<dbReference type="Proteomes" id="UP000796880">
    <property type="component" value="Unassembled WGS sequence"/>
</dbReference>
<accession>A0A8K0MTJ8</accession>
<reference evidence="1" key="1">
    <citation type="submission" date="2020-03" db="EMBL/GenBank/DDBJ databases">
        <title>A high-quality chromosome-level genome assembly of a woody plant with both climbing and erect habits, Rhamnella rubrinervis.</title>
        <authorList>
            <person name="Lu Z."/>
            <person name="Yang Y."/>
            <person name="Zhu X."/>
            <person name="Sun Y."/>
        </authorList>
    </citation>
    <scope>NUCLEOTIDE SEQUENCE</scope>
    <source>
        <strain evidence="1">BYM</strain>
        <tissue evidence="1">Leaf</tissue>
    </source>
</reference>
<dbReference type="OrthoDB" id="6512918at2759"/>
<gene>
    <name evidence="1" type="ORF">FNV43_RR02121</name>
</gene>
<protein>
    <submittedName>
        <fullName evidence="1">Uncharacterized protein</fullName>
    </submittedName>
</protein>
<keyword evidence="2" id="KW-1185">Reference proteome</keyword>
<organism evidence="1 2">
    <name type="scientific">Rhamnella rubrinervis</name>
    <dbReference type="NCBI Taxonomy" id="2594499"/>
    <lineage>
        <taxon>Eukaryota</taxon>
        <taxon>Viridiplantae</taxon>
        <taxon>Streptophyta</taxon>
        <taxon>Embryophyta</taxon>
        <taxon>Tracheophyta</taxon>
        <taxon>Spermatophyta</taxon>
        <taxon>Magnoliopsida</taxon>
        <taxon>eudicotyledons</taxon>
        <taxon>Gunneridae</taxon>
        <taxon>Pentapetalae</taxon>
        <taxon>rosids</taxon>
        <taxon>fabids</taxon>
        <taxon>Rosales</taxon>
        <taxon>Rhamnaceae</taxon>
        <taxon>rhamnoid group</taxon>
        <taxon>Rhamneae</taxon>
        <taxon>Rhamnella</taxon>
    </lineage>
</organism>
<name>A0A8K0MTJ8_9ROSA</name>
<evidence type="ECO:0000313" key="2">
    <source>
        <dbReference type="Proteomes" id="UP000796880"/>
    </source>
</evidence>
<comment type="caution">
    <text evidence="1">The sequence shown here is derived from an EMBL/GenBank/DDBJ whole genome shotgun (WGS) entry which is preliminary data.</text>
</comment>
<sequence>MCCSVFRMFAELDMWCMTGKTTILKILGGKHTVEPHMVRVLSRSAFHDTTLTTSGDICYLGGFEVPVEMDISSEKMIFGVGWIDPQRRFELVTPPYPSLGS</sequence>
<evidence type="ECO:0000313" key="1">
    <source>
        <dbReference type="EMBL" id="KAF3457463.1"/>
    </source>
</evidence>
<proteinExistence type="predicted"/>
<dbReference type="EMBL" id="VOIH02000001">
    <property type="protein sequence ID" value="KAF3457463.1"/>
    <property type="molecule type" value="Genomic_DNA"/>
</dbReference>
<dbReference type="AlphaFoldDB" id="A0A8K0MTJ8"/>